<dbReference type="RefSeq" id="WP_304562829.1">
    <property type="nucleotide sequence ID" value="NZ_JAUQSZ010000016.1"/>
</dbReference>
<dbReference type="InterPro" id="IPR013108">
    <property type="entry name" value="Amidohydro_3"/>
</dbReference>
<dbReference type="Gene3D" id="3.10.310.70">
    <property type="match status" value="1"/>
</dbReference>
<evidence type="ECO:0000256" key="1">
    <source>
        <dbReference type="SAM" id="SignalP"/>
    </source>
</evidence>
<feature type="chain" id="PRO_5045134000" evidence="1">
    <location>
        <begin position="19"/>
        <end position="547"/>
    </location>
</feature>
<dbReference type="EMBL" id="JAUQSZ010000016">
    <property type="protein sequence ID" value="MDO7844431.1"/>
    <property type="molecule type" value="Genomic_DNA"/>
</dbReference>
<dbReference type="Proteomes" id="UP001176468">
    <property type="component" value="Unassembled WGS sequence"/>
</dbReference>
<gene>
    <name evidence="3" type="ORF">Q5H94_19030</name>
</gene>
<sequence length="547" mass="58778">MRTLLALAALTLATPAFADALVDNVNGITLDKDGKVVRFNAILLTPDGKVIRLLQSGDKRPAQLDWRADEKGKVLLPGFVDAHGHVMGLGMGALALDLSDTTSLAQATAKIAAYAAANPDKKWILGRGWNQEKWGLGRFPTAADIDAVVADRPVWLERVDGHASWANSAAMKAAGLNAKSISPPGGRIEKAAGGVPSGVLVDAAQALVGKVVPQPLPKELDVAVLKAQEILLSYGVTAAADMGTSLDDWLSYRRLGDMGALRVRIMAYGDGVETAVRVGGSGPTPWLYKDRLRMGGVKLYADGALGSRGAWLKAPYSDAAGETGLGFMTDDVIRNRMVRASMDGYQIAVHAIGDKANAQVLDAIEELQGTFKGDRRWRIEHAQIVDPIDLPRFGKLGVIASMQPVHQTSDMHMAEARLGPNRLAGAYAWKSMLTNGAPLVFGTDFPVESPDPWAGWAAAFTRQDKDGQPFGGWRPEEAVTREAAWKAYTMDAAWAGFAEDKFGRLAPGQRADFIIVDRDPLLASPAELRSMKVEQTWVGGEKVWIRK</sequence>
<dbReference type="CDD" id="cd01300">
    <property type="entry name" value="YtcJ_like"/>
    <property type="match status" value="1"/>
</dbReference>
<accession>A0ABT9A632</accession>
<dbReference type="InterPro" id="IPR032466">
    <property type="entry name" value="Metal_Hydrolase"/>
</dbReference>
<comment type="caution">
    <text evidence="3">The sequence shown here is derived from an EMBL/GenBank/DDBJ whole genome shotgun (WGS) entry which is preliminary data.</text>
</comment>
<dbReference type="PANTHER" id="PTHR22642:SF2">
    <property type="entry name" value="PROTEIN LONG AFTER FAR-RED 3"/>
    <property type="match status" value="1"/>
</dbReference>
<keyword evidence="4" id="KW-1185">Reference proteome</keyword>
<feature type="domain" description="Amidohydrolase 3" evidence="2">
    <location>
        <begin position="71"/>
        <end position="543"/>
    </location>
</feature>
<protein>
    <submittedName>
        <fullName evidence="3">Amidohydrolase family protein</fullName>
    </submittedName>
</protein>
<feature type="signal peptide" evidence="1">
    <location>
        <begin position="1"/>
        <end position="18"/>
    </location>
</feature>
<dbReference type="InterPro" id="IPR033932">
    <property type="entry name" value="YtcJ-like"/>
</dbReference>
<evidence type="ECO:0000313" key="3">
    <source>
        <dbReference type="EMBL" id="MDO7844431.1"/>
    </source>
</evidence>
<name>A0ABT9A632_9SPHN</name>
<evidence type="ECO:0000313" key="4">
    <source>
        <dbReference type="Proteomes" id="UP001176468"/>
    </source>
</evidence>
<dbReference type="Gene3D" id="2.30.40.10">
    <property type="entry name" value="Urease, subunit C, domain 1"/>
    <property type="match status" value="1"/>
</dbReference>
<evidence type="ECO:0000259" key="2">
    <source>
        <dbReference type="Pfam" id="PF07969"/>
    </source>
</evidence>
<dbReference type="PANTHER" id="PTHR22642">
    <property type="entry name" value="IMIDAZOLONEPROPIONASE"/>
    <property type="match status" value="1"/>
</dbReference>
<keyword evidence="1" id="KW-0732">Signal</keyword>
<dbReference type="Gene3D" id="3.20.20.140">
    <property type="entry name" value="Metal-dependent hydrolases"/>
    <property type="match status" value="1"/>
</dbReference>
<organism evidence="3 4">
    <name type="scientific">Sphingomonas immobilis</name>
    <dbReference type="NCBI Taxonomy" id="3063997"/>
    <lineage>
        <taxon>Bacteria</taxon>
        <taxon>Pseudomonadati</taxon>
        <taxon>Pseudomonadota</taxon>
        <taxon>Alphaproteobacteria</taxon>
        <taxon>Sphingomonadales</taxon>
        <taxon>Sphingomonadaceae</taxon>
        <taxon>Sphingomonas</taxon>
    </lineage>
</organism>
<dbReference type="InterPro" id="IPR011059">
    <property type="entry name" value="Metal-dep_hydrolase_composite"/>
</dbReference>
<dbReference type="Pfam" id="PF07969">
    <property type="entry name" value="Amidohydro_3"/>
    <property type="match status" value="1"/>
</dbReference>
<dbReference type="SUPFAM" id="SSF51556">
    <property type="entry name" value="Metallo-dependent hydrolases"/>
    <property type="match status" value="1"/>
</dbReference>
<dbReference type="SUPFAM" id="SSF51338">
    <property type="entry name" value="Composite domain of metallo-dependent hydrolases"/>
    <property type="match status" value="1"/>
</dbReference>
<reference evidence="3" key="1">
    <citation type="submission" date="2023-07" db="EMBL/GenBank/DDBJ databases">
        <authorList>
            <person name="Kim M.K."/>
        </authorList>
    </citation>
    <scope>NUCLEOTIDE SEQUENCE</scope>
    <source>
        <strain evidence="3">CA1-15</strain>
    </source>
</reference>
<proteinExistence type="predicted"/>